<dbReference type="PANTHER" id="PTHR35509:SF4">
    <property type="entry name" value="DUF1995 DOMAIN-CONTAINING PROTEIN"/>
    <property type="match status" value="1"/>
</dbReference>
<organism evidence="3 4">
    <name type="scientific">Seminavis robusta</name>
    <dbReference type="NCBI Taxonomy" id="568900"/>
    <lineage>
        <taxon>Eukaryota</taxon>
        <taxon>Sar</taxon>
        <taxon>Stramenopiles</taxon>
        <taxon>Ochrophyta</taxon>
        <taxon>Bacillariophyta</taxon>
        <taxon>Bacillariophyceae</taxon>
        <taxon>Bacillariophycidae</taxon>
        <taxon>Naviculales</taxon>
        <taxon>Naviculaceae</taxon>
        <taxon>Seminavis</taxon>
    </lineage>
</organism>
<keyword evidence="1" id="KW-0732">Signal</keyword>
<keyword evidence="4" id="KW-1185">Reference proteome</keyword>
<feature type="signal peptide" evidence="1">
    <location>
        <begin position="1"/>
        <end position="24"/>
    </location>
</feature>
<dbReference type="Pfam" id="PF09353">
    <property type="entry name" value="DUF1995"/>
    <property type="match status" value="1"/>
</dbReference>
<reference evidence="3" key="1">
    <citation type="submission" date="2020-06" db="EMBL/GenBank/DDBJ databases">
        <authorList>
            <consortium name="Plant Systems Biology data submission"/>
        </authorList>
    </citation>
    <scope>NUCLEOTIDE SEQUENCE</scope>
    <source>
        <strain evidence="3">D6</strain>
    </source>
</reference>
<sequence length="293" mass="32219">MMTAILARTGTFVMVAILLEQAKCVTSLASSVPPVFLPTSQSAMIKQAASAIQTALLDDKIHLQTIRLPLSEAMYSESEEGFVADRAIGWQGGPQETYRYLSPLVRQLLQSVDTLGGGSNAAVLPRIQEQVMLDFDGSALMTSESPAGPLGDAQALIQPNTDAYYYPKTIPTIESQMVVQSNGTTVSRLFLLVNPAWRDVSSFGFLAPKEKVQRDLLDTYPTTYAVDQFVVRGQKCSLLKVWPHDWCVFVSNLPYDNDNNGDKSLATFLGSFEERPPYNVMDELILAALQKKN</sequence>
<evidence type="ECO:0000256" key="1">
    <source>
        <dbReference type="SAM" id="SignalP"/>
    </source>
</evidence>
<evidence type="ECO:0000313" key="3">
    <source>
        <dbReference type="EMBL" id="CAB9522617.1"/>
    </source>
</evidence>
<dbReference type="AlphaFoldDB" id="A0A9N8EK88"/>
<protein>
    <recommendedName>
        <fullName evidence="2">DUF1995 domain-containing protein</fullName>
    </recommendedName>
</protein>
<proteinExistence type="predicted"/>
<dbReference type="InterPro" id="IPR018962">
    <property type="entry name" value="DUF1995"/>
</dbReference>
<dbReference type="EMBL" id="CAICTM010001321">
    <property type="protein sequence ID" value="CAB9522617.1"/>
    <property type="molecule type" value="Genomic_DNA"/>
</dbReference>
<dbReference type="PANTHER" id="PTHR35509">
    <property type="entry name" value="DOMAIN PROTEIN, PUTATIVE (DUF1995)-RELATED"/>
    <property type="match status" value="1"/>
</dbReference>
<dbReference type="Proteomes" id="UP001153069">
    <property type="component" value="Unassembled WGS sequence"/>
</dbReference>
<dbReference type="InterPro" id="IPR053021">
    <property type="entry name" value="Chloroplast_ADK"/>
</dbReference>
<name>A0A9N8EK88_9STRA</name>
<comment type="caution">
    <text evidence="3">The sequence shown here is derived from an EMBL/GenBank/DDBJ whole genome shotgun (WGS) entry which is preliminary data.</text>
</comment>
<evidence type="ECO:0000259" key="2">
    <source>
        <dbReference type="Pfam" id="PF09353"/>
    </source>
</evidence>
<accession>A0A9N8EK88</accession>
<evidence type="ECO:0000313" key="4">
    <source>
        <dbReference type="Proteomes" id="UP001153069"/>
    </source>
</evidence>
<gene>
    <name evidence="3" type="ORF">SEMRO_1323_G262720.1</name>
</gene>
<feature type="domain" description="DUF1995" evidence="2">
    <location>
        <begin position="38"/>
        <end position="281"/>
    </location>
</feature>
<feature type="chain" id="PRO_5040180632" description="DUF1995 domain-containing protein" evidence="1">
    <location>
        <begin position="25"/>
        <end position="293"/>
    </location>
</feature>